<dbReference type="NCBIfam" id="TIGR00254">
    <property type="entry name" value="GGDEF"/>
    <property type="match status" value="1"/>
</dbReference>
<dbReference type="STRING" id="1797298.A2988_04280"/>
<accession>A0A1F5BVT6</accession>
<dbReference type="Pfam" id="PF00990">
    <property type="entry name" value="GGDEF"/>
    <property type="match status" value="1"/>
</dbReference>
<comment type="caution">
    <text evidence="2">The sequence shown here is derived from an EMBL/GenBank/DDBJ whole genome shotgun (WGS) entry which is preliminary data.</text>
</comment>
<dbReference type="InterPro" id="IPR043128">
    <property type="entry name" value="Rev_trsase/Diguanyl_cyclase"/>
</dbReference>
<dbReference type="SUPFAM" id="SSF55073">
    <property type="entry name" value="Nucleotide cyclase"/>
    <property type="match status" value="1"/>
</dbReference>
<evidence type="ECO:0000313" key="2">
    <source>
        <dbReference type="EMBL" id="OGD34688.1"/>
    </source>
</evidence>
<dbReference type="EMBL" id="MEYS01000001">
    <property type="protein sequence ID" value="OGD34688.1"/>
    <property type="molecule type" value="Genomic_DNA"/>
</dbReference>
<reference evidence="2 3" key="1">
    <citation type="journal article" date="2016" name="Nat. Commun.">
        <title>Thousands of microbial genomes shed light on interconnected biogeochemical processes in an aquifer system.</title>
        <authorList>
            <person name="Anantharaman K."/>
            <person name="Brown C.T."/>
            <person name="Hug L.A."/>
            <person name="Sharon I."/>
            <person name="Castelle C.J."/>
            <person name="Probst A.J."/>
            <person name="Thomas B.C."/>
            <person name="Singh A."/>
            <person name="Wilkins M.J."/>
            <person name="Karaoz U."/>
            <person name="Brodie E.L."/>
            <person name="Williams K.H."/>
            <person name="Hubbard S.S."/>
            <person name="Banfield J.F."/>
        </authorList>
    </citation>
    <scope>NUCLEOTIDE SEQUENCE [LARGE SCALE GENOMIC DNA]</scope>
</reference>
<dbReference type="Proteomes" id="UP000176650">
    <property type="component" value="Unassembled WGS sequence"/>
</dbReference>
<dbReference type="FunFam" id="3.30.70.270:FF:000001">
    <property type="entry name" value="Diguanylate cyclase domain protein"/>
    <property type="match status" value="1"/>
</dbReference>
<dbReference type="GO" id="GO:0052621">
    <property type="term" value="F:diguanylate cyclase activity"/>
    <property type="evidence" value="ECO:0007669"/>
    <property type="project" value="TreeGrafter"/>
</dbReference>
<protein>
    <recommendedName>
        <fullName evidence="1">GGDEF domain-containing protein</fullName>
    </recommendedName>
</protein>
<gene>
    <name evidence="2" type="ORF">A2988_04280</name>
</gene>
<organism evidence="2 3">
    <name type="scientific">Candidatus Azambacteria bacterium RIFCSPLOWO2_01_FULL_46_25</name>
    <dbReference type="NCBI Taxonomy" id="1797298"/>
    <lineage>
        <taxon>Bacteria</taxon>
        <taxon>Candidatus Azamiibacteriota</taxon>
    </lineage>
</organism>
<dbReference type="AlphaFoldDB" id="A0A1F5BVT6"/>
<dbReference type="InterPro" id="IPR050469">
    <property type="entry name" value="Diguanylate_Cyclase"/>
</dbReference>
<name>A0A1F5BVT6_9BACT</name>
<dbReference type="CDD" id="cd01949">
    <property type="entry name" value="GGDEF"/>
    <property type="match status" value="1"/>
</dbReference>
<proteinExistence type="predicted"/>
<evidence type="ECO:0000259" key="1">
    <source>
        <dbReference type="PROSITE" id="PS50887"/>
    </source>
</evidence>
<dbReference type="InterPro" id="IPR000160">
    <property type="entry name" value="GGDEF_dom"/>
</dbReference>
<dbReference type="PANTHER" id="PTHR45138:SF9">
    <property type="entry name" value="DIGUANYLATE CYCLASE DGCM-RELATED"/>
    <property type="match status" value="1"/>
</dbReference>
<dbReference type="PANTHER" id="PTHR45138">
    <property type="entry name" value="REGULATORY COMPONENTS OF SENSORY TRANSDUCTION SYSTEM"/>
    <property type="match status" value="1"/>
</dbReference>
<dbReference type="PROSITE" id="PS50887">
    <property type="entry name" value="GGDEF"/>
    <property type="match status" value="1"/>
</dbReference>
<feature type="domain" description="GGDEF" evidence="1">
    <location>
        <begin position="60"/>
        <end position="192"/>
    </location>
</feature>
<evidence type="ECO:0000313" key="3">
    <source>
        <dbReference type="Proteomes" id="UP000176650"/>
    </source>
</evidence>
<dbReference type="Gene3D" id="3.30.70.270">
    <property type="match status" value="1"/>
</dbReference>
<sequence>MKEELRKLKDEIKRLRELAYKDELTALYNRRGFSEEAKKFLKEIVVFKKDPERRESFSIKNFSIIVFDIDNFKKFNDAYGHQAGDEVLKKVSRIMQDSVRDIDLAARWGGEEMVLGLVGANENDAFNIADSIRKRVMHTDLVWKRKKLHVTVSGGVAGFDKVDTFDDLFRLADKALYKAKQDGRNMVVRSQDLGKRKKV</sequence>
<dbReference type="InterPro" id="IPR029787">
    <property type="entry name" value="Nucleotide_cyclase"/>
</dbReference>
<dbReference type="SMART" id="SM00267">
    <property type="entry name" value="GGDEF"/>
    <property type="match status" value="1"/>
</dbReference>